<name>A0ABT8XCL6_9HYPH</name>
<accession>A0ABT8XCL6</accession>
<evidence type="ECO:0000313" key="1">
    <source>
        <dbReference type="EMBL" id="MDO6121479.1"/>
    </source>
</evidence>
<dbReference type="InterPro" id="IPR052552">
    <property type="entry name" value="YeaO-like"/>
</dbReference>
<evidence type="ECO:0000313" key="2">
    <source>
        <dbReference type="Proteomes" id="UP001177080"/>
    </source>
</evidence>
<comment type="caution">
    <text evidence="1">The sequence shown here is derived from an EMBL/GenBank/DDBJ whole genome shotgun (WGS) entry which is preliminary data.</text>
</comment>
<dbReference type="PANTHER" id="PTHR36849:SF1">
    <property type="entry name" value="CYTOPLASMIC PROTEIN"/>
    <property type="match status" value="1"/>
</dbReference>
<dbReference type="EMBL" id="WHSC02000004">
    <property type="protein sequence ID" value="MDO6121479.1"/>
    <property type="molecule type" value="Genomic_DNA"/>
</dbReference>
<gene>
    <name evidence="1" type="ORF">GB928_009830</name>
</gene>
<protein>
    <submittedName>
        <fullName evidence="1">DUF488 domain-containing protein</fullName>
    </submittedName>
</protein>
<sequence>MPVRIKRVYEAAAADDGTRILVDRLWPRGISKEKASFETWMKSVAPSTELRKWFDHKPERWMEFKTLYREELKGSPDLDDLRRRAATGTLTLLYGSRNTAFNHAAVLAELLKDS</sequence>
<organism evidence="1 2">
    <name type="scientific">Shinella curvata</name>
    <dbReference type="NCBI Taxonomy" id="1817964"/>
    <lineage>
        <taxon>Bacteria</taxon>
        <taxon>Pseudomonadati</taxon>
        <taxon>Pseudomonadota</taxon>
        <taxon>Alphaproteobacteria</taxon>
        <taxon>Hyphomicrobiales</taxon>
        <taxon>Rhizobiaceae</taxon>
        <taxon>Shinella</taxon>
    </lineage>
</organism>
<dbReference type="Proteomes" id="UP001177080">
    <property type="component" value="Unassembled WGS sequence"/>
</dbReference>
<dbReference type="PANTHER" id="PTHR36849">
    <property type="entry name" value="CYTOPLASMIC PROTEIN-RELATED"/>
    <property type="match status" value="1"/>
</dbReference>
<keyword evidence="2" id="KW-1185">Reference proteome</keyword>
<dbReference type="RefSeq" id="WP_244761401.1">
    <property type="nucleotide sequence ID" value="NZ_JALJCJ010000003.1"/>
</dbReference>
<proteinExistence type="predicted"/>
<dbReference type="Pfam" id="PF22752">
    <property type="entry name" value="DUF488-N3i"/>
    <property type="match status" value="1"/>
</dbReference>
<reference evidence="1" key="1">
    <citation type="submission" date="2022-04" db="EMBL/GenBank/DDBJ databases">
        <title>Shinella lacus sp. nov., a novel member of the genus Shinella from water.</title>
        <authorList>
            <person name="Deng Y."/>
        </authorList>
    </citation>
    <scope>NUCLEOTIDE SEQUENCE</scope>
    <source>
        <strain evidence="1">JCM 31239</strain>
    </source>
</reference>